<keyword evidence="1" id="KW-0560">Oxidoreductase</keyword>
<dbReference type="GO" id="GO:0016705">
    <property type="term" value="F:oxidoreductase activity, acting on paired donors, with incorporation or reduction of molecular oxygen"/>
    <property type="evidence" value="ECO:0007669"/>
    <property type="project" value="InterPro"/>
</dbReference>
<dbReference type="PANTHER" id="PTHR43244:SF1">
    <property type="entry name" value="5,10-METHYLENETETRAHYDROMETHANOPTERIN REDUCTASE"/>
    <property type="match status" value="1"/>
</dbReference>
<name>A0AAW6TE81_9MICO</name>
<accession>A0AAW6TE81</accession>
<evidence type="ECO:0000313" key="3">
    <source>
        <dbReference type="EMBL" id="MDI2099377.1"/>
    </source>
</evidence>
<organism evidence="3 4">
    <name type="scientific">Ruicaihuangia caeni</name>
    <dbReference type="NCBI Taxonomy" id="3042517"/>
    <lineage>
        <taxon>Bacteria</taxon>
        <taxon>Bacillati</taxon>
        <taxon>Actinomycetota</taxon>
        <taxon>Actinomycetes</taxon>
        <taxon>Micrococcales</taxon>
        <taxon>Microbacteriaceae</taxon>
        <taxon>Ruicaihuangia</taxon>
    </lineage>
</organism>
<dbReference type="InterPro" id="IPR036661">
    <property type="entry name" value="Luciferase-like_sf"/>
</dbReference>
<dbReference type="Gene3D" id="3.20.20.30">
    <property type="entry name" value="Luciferase-like domain"/>
    <property type="match status" value="1"/>
</dbReference>
<dbReference type="PANTHER" id="PTHR43244">
    <property type="match status" value="1"/>
</dbReference>
<dbReference type="InterPro" id="IPR050564">
    <property type="entry name" value="F420-G6PD/mer"/>
</dbReference>
<gene>
    <name evidence="3" type="ORF">QF206_10425</name>
</gene>
<dbReference type="Pfam" id="PF00296">
    <property type="entry name" value="Bac_luciferase"/>
    <property type="match status" value="1"/>
</dbReference>
<reference evidence="3 4" key="1">
    <citation type="submission" date="2023-04" db="EMBL/GenBank/DDBJ databases">
        <title>Klugiella caeni sp. nov. isolated from the sludge of biochemical tank.</title>
        <authorList>
            <person name="Geng K."/>
        </authorList>
    </citation>
    <scope>NUCLEOTIDE SEQUENCE [LARGE SCALE GENOMIC DNA]</scope>
    <source>
        <strain evidence="3 4">YN-L-19</strain>
    </source>
</reference>
<evidence type="ECO:0000259" key="2">
    <source>
        <dbReference type="Pfam" id="PF00296"/>
    </source>
</evidence>
<dbReference type="SUPFAM" id="SSF51679">
    <property type="entry name" value="Bacterial luciferase-like"/>
    <property type="match status" value="1"/>
</dbReference>
<dbReference type="AlphaFoldDB" id="A0AAW6TE81"/>
<comment type="caution">
    <text evidence="3">The sequence shown here is derived from an EMBL/GenBank/DDBJ whole genome shotgun (WGS) entry which is preliminary data.</text>
</comment>
<dbReference type="Proteomes" id="UP001321506">
    <property type="component" value="Unassembled WGS sequence"/>
</dbReference>
<evidence type="ECO:0000313" key="4">
    <source>
        <dbReference type="Proteomes" id="UP001321506"/>
    </source>
</evidence>
<evidence type="ECO:0000256" key="1">
    <source>
        <dbReference type="ARBA" id="ARBA00023002"/>
    </source>
</evidence>
<dbReference type="InterPro" id="IPR011251">
    <property type="entry name" value="Luciferase-like_dom"/>
</dbReference>
<protein>
    <submittedName>
        <fullName evidence="3">LLM class flavin-dependent oxidoreductase</fullName>
    </submittedName>
</protein>
<feature type="domain" description="Luciferase-like" evidence="2">
    <location>
        <begin position="24"/>
        <end position="295"/>
    </location>
</feature>
<keyword evidence="4" id="KW-1185">Reference proteome</keyword>
<sequence length="330" mass="34944">MAPSTADAASSGRTSPRRGVWVFPSAPAPALVDAIVAAEALGIDEFWIGDEGPARDPFAVLAAAARLTSRIRLGIAVTNPYLRHPMTTAIEAMTIDELSNGRMLLGLGPGGHVALGPAGVERSRPLAAVREALRLIRAVSRGESTEGYDPPPGAFTRPGLQVHIGSRSRRFQELASREADGVFLGGIPRSALGQTIAWAHSVRTIPLGVYSTGVFGEADAEALRPRMIMPLADSPDHTLDALGLERVAVRAAAEALLEGDATAAQRLMTDEIFDDLVISGTPDRIGGELAARVERFAPSTIGLTFTTADPLRVVEHSASAFEVMNRRLHR</sequence>
<dbReference type="RefSeq" id="WP_281489162.1">
    <property type="nucleotide sequence ID" value="NZ_JASATX010000004.1"/>
</dbReference>
<dbReference type="EMBL" id="JASATX010000004">
    <property type="protein sequence ID" value="MDI2099377.1"/>
    <property type="molecule type" value="Genomic_DNA"/>
</dbReference>
<proteinExistence type="predicted"/>